<dbReference type="InterPro" id="IPR018497">
    <property type="entry name" value="Peptidase_M13_C"/>
</dbReference>
<proteinExistence type="predicted"/>
<feature type="domain" description="Peptidase M13 C-terminal" evidence="1">
    <location>
        <begin position="1"/>
        <end position="152"/>
    </location>
</feature>
<accession>A0A9D4T671</accession>
<dbReference type="Gene3D" id="3.40.390.10">
    <property type="entry name" value="Collagenase (Catalytic Domain)"/>
    <property type="match status" value="1"/>
</dbReference>
<dbReference type="InterPro" id="IPR000718">
    <property type="entry name" value="Peptidase_M13"/>
</dbReference>
<dbReference type="PROSITE" id="PS51885">
    <property type="entry name" value="NEPRILYSIN"/>
    <property type="match status" value="1"/>
</dbReference>
<sequence>MHAYDVDGMMVDDLAKRVEFGNASTMVEYERKVLCLRKSYETAGENARQLDDITDSEGFADFSGLQLAYAAYRTLPAAERDATVPDVGLSAEKTFFVAHCLKWCDLVKQRKPGGRYWPGRSRCIVPLQNMPEFATAFGCKTGDLMNPSERCAFW</sequence>
<protein>
    <recommendedName>
        <fullName evidence="1">Peptidase M13 C-terminal domain-containing protein</fullName>
    </recommendedName>
</protein>
<dbReference type="Pfam" id="PF01431">
    <property type="entry name" value="Peptidase_M13"/>
    <property type="match status" value="1"/>
</dbReference>
<dbReference type="PANTHER" id="PTHR11733:SF241">
    <property type="entry name" value="GH26575P-RELATED"/>
    <property type="match status" value="1"/>
</dbReference>
<organism evidence="2 3">
    <name type="scientific">Rhipicephalus sanguineus</name>
    <name type="common">Brown dog tick</name>
    <name type="synonym">Ixodes sanguineus</name>
    <dbReference type="NCBI Taxonomy" id="34632"/>
    <lineage>
        <taxon>Eukaryota</taxon>
        <taxon>Metazoa</taxon>
        <taxon>Ecdysozoa</taxon>
        <taxon>Arthropoda</taxon>
        <taxon>Chelicerata</taxon>
        <taxon>Arachnida</taxon>
        <taxon>Acari</taxon>
        <taxon>Parasitiformes</taxon>
        <taxon>Ixodida</taxon>
        <taxon>Ixodoidea</taxon>
        <taxon>Ixodidae</taxon>
        <taxon>Rhipicephalinae</taxon>
        <taxon>Rhipicephalus</taxon>
        <taxon>Rhipicephalus</taxon>
    </lineage>
</organism>
<dbReference type="OMA" id="PSERCAF"/>
<dbReference type="OrthoDB" id="6503497at2759"/>
<dbReference type="InterPro" id="IPR024079">
    <property type="entry name" value="MetalloPept_cat_dom_sf"/>
</dbReference>
<dbReference type="AlphaFoldDB" id="A0A9D4T671"/>
<gene>
    <name evidence="2" type="ORF">HPB52_016921</name>
</gene>
<dbReference type="EMBL" id="JABSTV010001247">
    <property type="protein sequence ID" value="KAH7972779.1"/>
    <property type="molecule type" value="Genomic_DNA"/>
</dbReference>
<dbReference type="GO" id="GO:0005886">
    <property type="term" value="C:plasma membrane"/>
    <property type="evidence" value="ECO:0007669"/>
    <property type="project" value="TreeGrafter"/>
</dbReference>
<name>A0A9D4T671_RHISA</name>
<dbReference type="GO" id="GO:0004222">
    <property type="term" value="F:metalloendopeptidase activity"/>
    <property type="evidence" value="ECO:0007669"/>
    <property type="project" value="InterPro"/>
</dbReference>
<dbReference type="Proteomes" id="UP000821837">
    <property type="component" value="Chromosome 11"/>
</dbReference>
<keyword evidence="3" id="KW-1185">Reference proteome</keyword>
<comment type="caution">
    <text evidence="2">The sequence shown here is derived from an EMBL/GenBank/DDBJ whole genome shotgun (WGS) entry which is preliminary data.</text>
</comment>
<dbReference type="VEuPathDB" id="VectorBase:RSAN_033469"/>
<evidence type="ECO:0000313" key="2">
    <source>
        <dbReference type="EMBL" id="KAH7972779.1"/>
    </source>
</evidence>
<dbReference type="SUPFAM" id="SSF55486">
    <property type="entry name" value="Metalloproteases ('zincins'), catalytic domain"/>
    <property type="match status" value="1"/>
</dbReference>
<evidence type="ECO:0000313" key="3">
    <source>
        <dbReference type="Proteomes" id="UP000821837"/>
    </source>
</evidence>
<reference evidence="2" key="1">
    <citation type="journal article" date="2020" name="Cell">
        <title>Large-Scale Comparative Analyses of Tick Genomes Elucidate Their Genetic Diversity and Vector Capacities.</title>
        <authorList>
            <consortium name="Tick Genome and Microbiome Consortium (TIGMIC)"/>
            <person name="Jia N."/>
            <person name="Wang J."/>
            <person name="Shi W."/>
            <person name="Du L."/>
            <person name="Sun Y."/>
            <person name="Zhan W."/>
            <person name="Jiang J.F."/>
            <person name="Wang Q."/>
            <person name="Zhang B."/>
            <person name="Ji P."/>
            <person name="Bell-Sakyi L."/>
            <person name="Cui X.M."/>
            <person name="Yuan T.T."/>
            <person name="Jiang B.G."/>
            <person name="Yang W.F."/>
            <person name="Lam T.T."/>
            <person name="Chang Q.C."/>
            <person name="Ding S.J."/>
            <person name="Wang X.J."/>
            <person name="Zhu J.G."/>
            <person name="Ruan X.D."/>
            <person name="Zhao L."/>
            <person name="Wei J.T."/>
            <person name="Ye R.Z."/>
            <person name="Que T.C."/>
            <person name="Du C.H."/>
            <person name="Zhou Y.H."/>
            <person name="Cheng J.X."/>
            <person name="Dai P.F."/>
            <person name="Guo W.B."/>
            <person name="Han X.H."/>
            <person name="Huang E.J."/>
            <person name="Li L.F."/>
            <person name="Wei W."/>
            <person name="Gao Y.C."/>
            <person name="Liu J.Z."/>
            <person name="Shao H.Z."/>
            <person name="Wang X."/>
            <person name="Wang C.C."/>
            <person name="Yang T.C."/>
            <person name="Huo Q.B."/>
            <person name="Li W."/>
            <person name="Chen H.Y."/>
            <person name="Chen S.E."/>
            <person name="Zhou L.G."/>
            <person name="Ni X.B."/>
            <person name="Tian J.H."/>
            <person name="Sheng Y."/>
            <person name="Liu T."/>
            <person name="Pan Y.S."/>
            <person name="Xia L.Y."/>
            <person name="Li J."/>
            <person name="Zhao F."/>
            <person name="Cao W.C."/>
        </authorList>
    </citation>
    <scope>NUCLEOTIDE SEQUENCE</scope>
    <source>
        <strain evidence="2">Rsan-2018</strain>
    </source>
</reference>
<reference evidence="2" key="2">
    <citation type="submission" date="2021-09" db="EMBL/GenBank/DDBJ databases">
        <authorList>
            <person name="Jia N."/>
            <person name="Wang J."/>
            <person name="Shi W."/>
            <person name="Du L."/>
            <person name="Sun Y."/>
            <person name="Zhan W."/>
            <person name="Jiang J."/>
            <person name="Wang Q."/>
            <person name="Zhang B."/>
            <person name="Ji P."/>
            <person name="Sakyi L.B."/>
            <person name="Cui X."/>
            <person name="Yuan T."/>
            <person name="Jiang B."/>
            <person name="Yang W."/>
            <person name="Lam T.T.-Y."/>
            <person name="Chang Q."/>
            <person name="Ding S."/>
            <person name="Wang X."/>
            <person name="Zhu J."/>
            <person name="Ruan X."/>
            <person name="Zhao L."/>
            <person name="Wei J."/>
            <person name="Que T."/>
            <person name="Du C."/>
            <person name="Cheng J."/>
            <person name="Dai P."/>
            <person name="Han X."/>
            <person name="Huang E."/>
            <person name="Gao Y."/>
            <person name="Liu J."/>
            <person name="Shao H."/>
            <person name="Ye R."/>
            <person name="Li L."/>
            <person name="Wei W."/>
            <person name="Wang X."/>
            <person name="Wang C."/>
            <person name="Huo Q."/>
            <person name="Li W."/>
            <person name="Guo W."/>
            <person name="Chen H."/>
            <person name="Chen S."/>
            <person name="Zhou L."/>
            <person name="Zhou L."/>
            <person name="Ni X."/>
            <person name="Tian J."/>
            <person name="Zhou Y."/>
            <person name="Sheng Y."/>
            <person name="Liu T."/>
            <person name="Pan Y."/>
            <person name="Xia L."/>
            <person name="Li J."/>
            <person name="Zhao F."/>
            <person name="Cao W."/>
        </authorList>
    </citation>
    <scope>NUCLEOTIDE SEQUENCE</scope>
    <source>
        <strain evidence="2">Rsan-2018</strain>
        <tissue evidence="2">Larvae</tissue>
    </source>
</reference>
<dbReference type="GO" id="GO:0016485">
    <property type="term" value="P:protein processing"/>
    <property type="evidence" value="ECO:0007669"/>
    <property type="project" value="TreeGrafter"/>
</dbReference>
<dbReference type="PANTHER" id="PTHR11733">
    <property type="entry name" value="ZINC METALLOPROTEASE FAMILY M13 NEPRILYSIN-RELATED"/>
    <property type="match status" value="1"/>
</dbReference>
<evidence type="ECO:0000259" key="1">
    <source>
        <dbReference type="Pfam" id="PF01431"/>
    </source>
</evidence>